<evidence type="ECO:0000256" key="3">
    <source>
        <dbReference type="ARBA" id="ARBA00022741"/>
    </source>
</evidence>
<comment type="caution">
    <text evidence="11">The sequence shown here is derived from an EMBL/GenBank/DDBJ whole genome shotgun (WGS) entry which is preliminary data.</text>
</comment>
<dbReference type="InterPro" id="IPR030394">
    <property type="entry name" value="G_HFLX_dom"/>
</dbReference>
<comment type="cofactor">
    <cofactor evidence="8">
        <name>Mg(2+)</name>
        <dbReference type="ChEBI" id="CHEBI:18420"/>
    </cofactor>
</comment>
<dbReference type="Pfam" id="PF16360">
    <property type="entry name" value="GTP-bdg_M"/>
    <property type="match status" value="1"/>
</dbReference>
<evidence type="ECO:0000313" key="12">
    <source>
        <dbReference type="Proteomes" id="UP000632659"/>
    </source>
</evidence>
<dbReference type="Gene3D" id="3.40.50.300">
    <property type="entry name" value="P-loop containing nucleotide triphosphate hydrolases"/>
    <property type="match status" value="1"/>
</dbReference>
<sequence length="419" mass="46898">MEAVELYHTEEALQRTVLVGVDTGAYDAEESMRELEELAKTAGAQTVGTVLQNLPVPNKATYIGPGKLKEVRELCGQTEAELAIFDDELSGAQIRNIEQALDIRVIDRTMLILDIFAQRALSREGKLQVELAQQKYMLPRLTGLGTELSRQGGGIGTRGPGETKLETDRRHIRRRIDSLQEELNSLAQRRERVRQRRKKNDVTTIAIVGYTNVGKSTLLNLLTDAGVLAKNQLFATLDPTARELRLPDGQTAVLIDTVGLIRRLPHQLVEAFRSTLEEAANADLILNVCDISSPDSAEQLEVTKSLLQDLGCGETPVLTVFNKTDLYQFQSMLTISEKSVFISAKENRGIDELLKMICEVLRAGTRRMRLRIPYRDGAFLDRLRRTGKIFSEQYEAEGTLVEANVDKKMLREAENYLAE</sequence>
<keyword evidence="4 8" id="KW-0460">Magnesium</keyword>
<dbReference type="Gene3D" id="3.40.50.11060">
    <property type="entry name" value="GTPase HflX, N-terminal domain"/>
    <property type="match status" value="1"/>
</dbReference>
<dbReference type="CDD" id="cd01878">
    <property type="entry name" value="HflX"/>
    <property type="match status" value="1"/>
</dbReference>
<dbReference type="PROSITE" id="PS51705">
    <property type="entry name" value="G_HFLX"/>
    <property type="match status" value="1"/>
</dbReference>
<feature type="binding site" evidence="8">
    <location>
        <position position="216"/>
    </location>
    <ligand>
        <name>Mg(2+)</name>
        <dbReference type="ChEBI" id="CHEBI:18420"/>
    </ligand>
</feature>
<dbReference type="PANTHER" id="PTHR10229:SF0">
    <property type="entry name" value="GTP-BINDING PROTEIN 6-RELATED"/>
    <property type="match status" value="1"/>
</dbReference>
<keyword evidence="2 8" id="KW-0479">Metal-binding</keyword>
<dbReference type="GO" id="GO:0043022">
    <property type="term" value="F:ribosome binding"/>
    <property type="evidence" value="ECO:0007669"/>
    <property type="project" value="TreeGrafter"/>
</dbReference>
<dbReference type="SUPFAM" id="SSF52540">
    <property type="entry name" value="P-loop containing nucleoside triphosphate hydrolases"/>
    <property type="match status" value="1"/>
</dbReference>
<dbReference type="Gene3D" id="6.10.250.2860">
    <property type="match status" value="1"/>
</dbReference>
<name>A0A8J6P224_9FIRM</name>
<feature type="binding site" evidence="7">
    <location>
        <begin position="256"/>
        <end position="259"/>
    </location>
    <ligand>
        <name>GTP</name>
        <dbReference type="ChEBI" id="CHEBI:37565"/>
    </ligand>
</feature>
<evidence type="ECO:0000313" key="11">
    <source>
        <dbReference type="EMBL" id="MBC8611541.1"/>
    </source>
</evidence>
<dbReference type="InterPro" id="IPR027417">
    <property type="entry name" value="P-loop_NTPase"/>
</dbReference>
<keyword evidence="1 6" id="KW-0963">Cytoplasm</keyword>
<evidence type="ECO:0000256" key="9">
    <source>
        <dbReference type="SAM" id="Coils"/>
    </source>
</evidence>
<feature type="binding site" evidence="7">
    <location>
        <begin position="234"/>
        <end position="238"/>
    </location>
    <ligand>
        <name>GTP</name>
        <dbReference type="ChEBI" id="CHEBI:37565"/>
    </ligand>
</feature>
<dbReference type="EMBL" id="JACRTL010000006">
    <property type="protein sequence ID" value="MBC8611541.1"/>
    <property type="molecule type" value="Genomic_DNA"/>
</dbReference>
<feature type="domain" description="Hflx-type G" evidence="10">
    <location>
        <begin position="203"/>
        <end position="365"/>
    </location>
</feature>
<dbReference type="Proteomes" id="UP000632659">
    <property type="component" value="Unassembled WGS sequence"/>
</dbReference>
<keyword evidence="9" id="KW-0175">Coiled coil</keyword>
<evidence type="ECO:0000256" key="8">
    <source>
        <dbReference type="PIRSR" id="PIRSR006809-2"/>
    </source>
</evidence>
<comment type="subunit">
    <text evidence="6">Monomer. Associates with the 50S ribosomal subunit.</text>
</comment>
<dbReference type="FunFam" id="3.40.50.11060:FF:000001">
    <property type="entry name" value="GTPase HflX"/>
    <property type="match status" value="1"/>
</dbReference>
<feature type="binding site" evidence="8">
    <location>
        <position position="236"/>
    </location>
    <ligand>
        <name>Mg(2+)</name>
        <dbReference type="ChEBI" id="CHEBI:18420"/>
    </ligand>
</feature>
<dbReference type="RefSeq" id="WP_187536694.1">
    <property type="nucleotide sequence ID" value="NZ_JACRTL010000006.1"/>
</dbReference>
<keyword evidence="12" id="KW-1185">Reference proteome</keyword>
<dbReference type="InterPro" id="IPR006073">
    <property type="entry name" value="GTP-bd"/>
</dbReference>
<evidence type="ECO:0000256" key="5">
    <source>
        <dbReference type="ARBA" id="ARBA00023134"/>
    </source>
</evidence>
<feature type="binding site" evidence="7">
    <location>
        <begin position="343"/>
        <end position="345"/>
    </location>
    <ligand>
        <name>GTP</name>
        <dbReference type="ChEBI" id="CHEBI:37565"/>
    </ligand>
</feature>
<dbReference type="Pfam" id="PF13167">
    <property type="entry name" value="GTP-bdg_N"/>
    <property type="match status" value="1"/>
</dbReference>
<dbReference type="NCBIfam" id="TIGR03156">
    <property type="entry name" value="GTP_HflX"/>
    <property type="match status" value="1"/>
</dbReference>
<dbReference type="InterPro" id="IPR042108">
    <property type="entry name" value="GTPase_HflX_N_sf"/>
</dbReference>
<comment type="function">
    <text evidence="6">GTPase that associates with the 50S ribosomal subunit and may have a role during protein synthesis or ribosome biogenesis.</text>
</comment>
<feature type="binding site" evidence="7">
    <location>
        <begin position="322"/>
        <end position="325"/>
    </location>
    <ligand>
        <name>GTP</name>
        <dbReference type="ChEBI" id="CHEBI:37565"/>
    </ligand>
</feature>
<reference evidence="11" key="1">
    <citation type="submission" date="2020-08" db="EMBL/GenBank/DDBJ databases">
        <title>Genome public.</title>
        <authorList>
            <person name="Liu C."/>
            <person name="Sun Q."/>
        </authorList>
    </citation>
    <scope>NUCLEOTIDE SEQUENCE</scope>
    <source>
        <strain evidence="11">NSJ-15</strain>
    </source>
</reference>
<evidence type="ECO:0000256" key="2">
    <source>
        <dbReference type="ARBA" id="ARBA00022723"/>
    </source>
</evidence>
<dbReference type="GO" id="GO:0003924">
    <property type="term" value="F:GTPase activity"/>
    <property type="evidence" value="ECO:0007669"/>
    <property type="project" value="UniProtKB-UniRule"/>
</dbReference>
<dbReference type="PANTHER" id="PTHR10229">
    <property type="entry name" value="GTP-BINDING PROTEIN HFLX"/>
    <property type="match status" value="1"/>
</dbReference>
<feature type="coiled-coil region" evidence="9">
    <location>
        <begin position="162"/>
        <end position="196"/>
    </location>
</feature>
<comment type="similarity">
    <text evidence="6">Belongs to the TRAFAC class OBG-HflX-like GTPase superfamily. HflX GTPase family.</text>
</comment>
<dbReference type="PRINTS" id="PR00326">
    <property type="entry name" value="GTP1OBG"/>
</dbReference>
<protein>
    <recommendedName>
        <fullName evidence="6">GTPase HflX</fullName>
    </recommendedName>
    <alternativeName>
        <fullName evidence="6">GTP-binding protein HflX</fullName>
    </alternativeName>
</protein>
<dbReference type="Pfam" id="PF01926">
    <property type="entry name" value="MMR_HSR1"/>
    <property type="match status" value="1"/>
</dbReference>
<feature type="binding site" evidence="7">
    <location>
        <begin position="209"/>
        <end position="216"/>
    </location>
    <ligand>
        <name>GTP</name>
        <dbReference type="ChEBI" id="CHEBI:37565"/>
    </ligand>
</feature>
<comment type="subcellular location">
    <subcellularLocation>
        <location evidence="6">Cytoplasm</location>
    </subcellularLocation>
    <text evidence="6">May associate with membranes.</text>
</comment>
<dbReference type="GO" id="GO:0005525">
    <property type="term" value="F:GTP binding"/>
    <property type="evidence" value="ECO:0007669"/>
    <property type="project" value="UniProtKB-UniRule"/>
</dbReference>
<organism evidence="11 12">
    <name type="scientific">Massiliimalia timonensis</name>
    <dbReference type="NCBI Taxonomy" id="1987501"/>
    <lineage>
        <taxon>Bacteria</taxon>
        <taxon>Bacillati</taxon>
        <taxon>Bacillota</taxon>
        <taxon>Clostridia</taxon>
        <taxon>Eubacteriales</taxon>
        <taxon>Oscillospiraceae</taxon>
        <taxon>Massiliimalia</taxon>
    </lineage>
</organism>
<evidence type="ECO:0000259" key="10">
    <source>
        <dbReference type="PROSITE" id="PS51705"/>
    </source>
</evidence>
<dbReference type="InterPro" id="IPR016496">
    <property type="entry name" value="GTPase_HflX"/>
</dbReference>
<dbReference type="InterPro" id="IPR025121">
    <property type="entry name" value="GTPase_HflX_N"/>
</dbReference>
<dbReference type="AlphaFoldDB" id="A0A8J6P224"/>
<evidence type="ECO:0000256" key="4">
    <source>
        <dbReference type="ARBA" id="ARBA00022842"/>
    </source>
</evidence>
<dbReference type="HAMAP" id="MF_00900">
    <property type="entry name" value="GTPase_HflX"/>
    <property type="match status" value="1"/>
</dbReference>
<dbReference type="GO" id="GO:0005737">
    <property type="term" value="C:cytoplasm"/>
    <property type="evidence" value="ECO:0007669"/>
    <property type="project" value="UniProtKB-SubCell"/>
</dbReference>
<dbReference type="InterPro" id="IPR032305">
    <property type="entry name" value="GTP-bd_M"/>
</dbReference>
<evidence type="ECO:0000256" key="6">
    <source>
        <dbReference type="HAMAP-Rule" id="MF_00900"/>
    </source>
</evidence>
<keyword evidence="3 6" id="KW-0547">Nucleotide-binding</keyword>
<evidence type="ECO:0000256" key="1">
    <source>
        <dbReference type="ARBA" id="ARBA00022490"/>
    </source>
</evidence>
<accession>A0A8J6P224</accession>
<proteinExistence type="inferred from homology"/>
<dbReference type="PIRSF" id="PIRSF006809">
    <property type="entry name" value="GTP-binding_hflX_prd"/>
    <property type="match status" value="1"/>
</dbReference>
<evidence type="ECO:0000256" key="7">
    <source>
        <dbReference type="PIRSR" id="PIRSR006809-1"/>
    </source>
</evidence>
<dbReference type="GO" id="GO:0046872">
    <property type="term" value="F:metal ion binding"/>
    <property type="evidence" value="ECO:0007669"/>
    <property type="project" value="UniProtKB-KW"/>
</dbReference>
<gene>
    <name evidence="6 11" type="primary">hflX</name>
    <name evidence="11" type="ORF">H8702_10580</name>
</gene>
<keyword evidence="5 6" id="KW-0342">GTP-binding</keyword>